<dbReference type="InterPro" id="IPR003772">
    <property type="entry name" value="YceD"/>
</dbReference>
<feature type="region of interest" description="Disordered" evidence="1">
    <location>
        <begin position="181"/>
        <end position="218"/>
    </location>
</feature>
<evidence type="ECO:0000256" key="1">
    <source>
        <dbReference type="SAM" id="MobiDB-lite"/>
    </source>
</evidence>
<sequence length="218" mass="23270">MTSLRPDPASPWVIDIRSLGRRPGTLKRWSGSPQLDQPLGLDLIAVPVGGRIRLDLRLEAVAEGVLVSGTADAVAEGECSRCLRPLAEEVHADLRELYAYPDSTTAATTDEDEIPRIVDDLIDTEPLVRDELVLALPLAPLCRPDCPGLCAQCGEPLDEVEPGHTHEILDPRWAALAGRFGAAQAQAGPHRESPDGSVAVASGEAAGPVDDLHHHTEE</sequence>
<dbReference type="RefSeq" id="WP_188942536.1">
    <property type="nucleotide sequence ID" value="NZ_BMNA01000005.1"/>
</dbReference>
<proteinExistence type="predicted"/>
<dbReference type="AlphaFoldDB" id="A0A917T239"/>
<feature type="compositionally biased region" description="Low complexity" evidence="1">
    <location>
        <begin position="196"/>
        <end position="207"/>
    </location>
</feature>
<dbReference type="Proteomes" id="UP000655208">
    <property type="component" value="Unassembled WGS sequence"/>
</dbReference>
<reference evidence="2" key="2">
    <citation type="submission" date="2020-09" db="EMBL/GenBank/DDBJ databases">
        <authorList>
            <person name="Sun Q."/>
            <person name="Zhou Y."/>
        </authorList>
    </citation>
    <scope>NUCLEOTIDE SEQUENCE</scope>
    <source>
        <strain evidence="2">CGMCC 4.7308</strain>
    </source>
</reference>
<dbReference type="Pfam" id="PF02620">
    <property type="entry name" value="YceD"/>
    <property type="match status" value="1"/>
</dbReference>
<dbReference type="PANTHER" id="PTHR34374:SF1">
    <property type="entry name" value="LARGE RIBOSOMAL RNA SUBUNIT ACCUMULATION PROTEIN YCED HOMOLOG 1, CHLOROPLASTIC"/>
    <property type="match status" value="1"/>
</dbReference>
<organism evidence="2 3">
    <name type="scientific">Nakamurella endophytica</name>
    <dbReference type="NCBI Taxonomy" id="1748367"/>
    <lineage>
        <taxon>Bacteria</taxon>
        <taxon>Bacillati</taxon>
        <taxon>Actinomycetota</taxon>
        <taxon>Actinomycetes</taxon>
        <taxon>Nakamurellales</taxon>
        <taxon>Nakamurellaceae</taxon>
        <taxon>Nakamurella</taxon>
    </lineage>
</organism>
<gene>
    <name evidence="2" type="ORF">GCM10011594_28250</name>
</gene>
<accession>A0A917T239</accession>
<evidence type="ECO:0000313" key="2">
    <source>
        <dbReference type="EMBL" id="GGM06521.1"/>
    </source>
</evidence>
<dbReference type="PANTHER" id="PTHR34374">
    <property type="entry name" value="LARGE RIBOSOMAL RNA SUBUNIT ACCUMULATION PROTEIN YCED HOMOLOG 1, CHLOROPLASTIC"/>
    <property type="match status" value="1"/>
</dbReference>
<protein>
    <submittedName>
        <fullName evidence="2">Metal-binding protein</fullName>
    </submittedName>
</protein>
<comment type="caution">
    <text evidence="2">The sequence shown here is derived from an EMBL/GenBank/DDBJ whole genome shotgun (WGS) entry which is preliminary data.</text>
</comment>
<reference evidence="2" key="1">
    <citation type="journal article" date="2014" name="Int. J. Syst. Evol. Microbiol.">
        <title>Complete genome sequence of Corynebacterium casei LMG S-19264T (=DSM 44701T), isolated from a smear-ripened cheese.</title>
        <authorList>
            <consortium name="US DOE Joint Genome Institute (JGI-PGF)"/>
            <person name="Walter F."/>
            <person name="Albersmeier A."/>
            <person name="Kalinowski J."/>
            <person name="Ruckert C."/>
        </authorList>
    </citation>
    <scope>NUCLEOTIDE SEQUENCE</scope>
    <source>
        <strain evidence="2">CGMCC 4.7308</strain>
    </source>
</reference>
<dbReference type="EMBL" id="BMNA01000005">
    <property type="protein sequence ID" value="GGM06521.1"/>
    <property type="molecule type" value="Genomic_DNA"/>
</dbReference>
<keyword evidence="3" id="KW-1185">Reference proteome</keyword>
<name>A0A917T239_9ACTN</name>
<evidence type="ECO:0000313" key="3">
    <source>
        <dbReference type="Proteomes" id="UP000655208"/>
    </source>
</evidence>